<dbReference type="InterPro" id="IPR001054">
    <property type="entry name" value="A/G_cyclase"/>
</dbReference>
<dbReference type="Pfam" id="PF00211">
    <property type="entry name" value="Guanylate_cyc"/>
    <property type="match status" value="1"/>
</dbReference>
<sequence length="402" mass="44334">MEYGHIAKINDWLLDQGLRGLGEADLLAGFCERLRDAGIGIAQGAVFIDTLHPVLESQGFYWHANKTDEVEQQVFSRRESEDNAKRWRSSPFHFMSDNGLSELRIALDCQGEARFSILDDLKQEGHSDYLALIHQLSDKDAIGEMDSIYSRWSTRRPGGFAASDLEALRKLVPVLALGVKSATLRKIANSLVEVYLGSDPGRRVLEGRIARGTVESIHTVLWYSDMENYTSLSEAVDSSKLIAMLNDYSEAVISAVYGAGGDVLKLIGDGTLAIFNHVDQNLAAAAALRARDDLQRRLSELNERRREDGQAITSAYVALHVGEVFYGNVGSDQRLDFTVIGPAVNEVCRISSTCRAVGHSFVVSQEFAALLSEPDRAHFADLGPFQLKGVTNAKRLYARKPS</sequence>
<name>A0A0L8C222_ENSAD</name>
<proteinExistence type="predicted"/>
<reference evidence="4" key="1">
    <citation type="submission" date="2015-07" db="EMBL/GenBank/DDBJ databases">
        <title>Whole genome sequence of an Ensifer adhaerens strain isolated from a cave pool in the Wind Cave National Park.</title>
        <authorList>
            <person name="Eng W.W.H."/>
            <person name="Gan H.M."/>
            <person name="Barton H.A."/>
            <person name="Savka M.A."/>
        </authorList>
    </citation>
    <scope>NUCLEOTIDE SEQUENCE [LARGE SCALE GENOMIC DNA]</scope>
    <source>
        <strain evidence="4">SD006</strain>
    </source>
</reference>
<dbReference type="EMBL" id="LGAP01000002">
    <property type="protein sequence ID" value="KOF20843.1"/>
    <property type="molecule type" value="Genomic_DNA"/>
</dbReference>
<feature type="domain" description="Guanylate cyclase" evidence="2">
    <location>
        <begin position="220"/>
        <end position="351"/>
    </location>
</feature>
<dbReference type="InterPro" id="IPR029787">
    <property type="entry name" value="Nucleotide_cyclase"/>
</dbReference>
<dbReference type="CDD" id="cd07302">
    <property type="entry name" value="CHD"/>
    <property type="match status" value="1"/>
</dbReference>
<keyword evidence="1" id="KW-0175">Coiled coil</keyword>
<evidence type="ECO:0000313" key="4">
    <source>
        <dbReference type="Proteomes" id="UP000037425"/>
    </source>
</evidence>
<dbReference type="Gene3D" id="3.30.70.1230">
    <property type="entry name" value="Nucleotide cyclase"/>
    <property type="match status" value="1"/>
</dbReference>
<comment type="caution">
    <text evidence="3">The sequence shown here is derived from an EMBL/GenBank/DDBJ whole genome shotgun (WGS) entry which is preliminary data.</text>
</comment>
<dbReference type="PATRIC" id="fig|106592.7.peg.2685"/>
<dbReference type="Proteomes" id="UP000037425">
    <property type="component" value="Unassembled WGS sequence"/>
</dbReference>
<dbReference type="PANTHER" id="PTHR43081:SF11">
    <property type="entry name" value="BLR2264 PROTEIN"/>
    <property type="match status" value="1"/>
</dbReference>
<dbReference type="PANTHER" id="PTHR43081">
    <property type="entry name" value="ADENYLATE CYCLASE, TERMINAL-DIFFERENTIATION SPECIFIC-RELATED"/>
    <property type="match status" value="1"/>
</dbReference>
<evidence type="ECO:0000259" key="2">
    <source>
        <dbReference type="PROSITE" id="PS50125"/>
    </source>
</evidence>
<protein>
    <recommendedName>
        <fullName evidence="2">Guanylate cyclase domain-containing protein</fullName>
    </recommendedName>
</protein>
<evidence type="ECO:0000313" key="3">
    <source>
        <dbReference type="EMBL" id="KOF20843.1"/>
    </source>
</evidence>
<dbReference type="SUPFAM" id="SSF55073">
    <property type="entry name" value="Nucleotide cyclase"/>
    <property type="match status" value="1"/>
</dbReference>
<feature type="coiled-coil region" evidence="1">
    <location>
        <begin position="284"/>
        <end position="311"/>
    </location>
</feature>
<dbReference type="OrthoDB" id="4565346at2"/>
<organism evidence="3 4">
    <name type="scientific">Ensifer adhaerens</name>
    <name type="common">Sinorhizobium morelense</name>
    <dbReference type="NCBI Taxonomy" id="106592"/>
    <lineage>
        <taxon>Bacteria</taxon>
        <taxon>Pseudomonadati</taxon>
        <taxon>Pseudomonadota</taxon>
        <taxon>Alphaproteobacteria</taxon>
        <taxon>Hyphomicrobiales</taxon>
        <taxon>Rhizobiaceae</taxon>
        <taxon>Sinorhizobium/Ensifer group</taxon>
        <taxon>Ensifer</taxon>
    </lineage>
</organism>
<dbReference type="GO" id="GO:0006171">
    <property type="term" value="P:cAMP biosynthetic process"/>
    <property type="evidence" value="ECO:0007669"/>
    <property type="project" value="TreeGrafter"/>
</dbReference>
<gene>
    <name evidence="3" type="ORF">AC244_05280</name>
</gene>
<dbReference type="PROSITE" id="PS50125">
    <property type="entry name" value="GUANYLATE_CYCLASE_2"/>
    <property type="match status" value="1"/>
</dbReference>
<dbReference type="GO" id="GO:0035556">
    <property type="term" value="P:intracellular signal transduction"/>
    <property type="evidence" value="ECO:0007669"/>
    <property type="project" value="InterPro"/>
</dbReference>
<dbReference type="GO" id="GO:0004016">
    <property type="term" value="F:adenylate cyclase activity"/>
    <property type="evidence" value="ECO:0007669"/>
    <property type="project" value="UniProtKB-ARBA"/>
</dbReference>
<dbReference type="AlphaFoldDB" id="A0A0L8C222"/>
<evidence type="ECO:0000256" key="1">
    <source>
        <dbReference type="SAM" id="Coils"/>
    </source>
</evidence>
<accession>A0A0L8C222</accession>
<dbReference type="InterPro" id="IPR050697">
    <property type="entry name" value="Adenylyl/Guanylyl_Cyclase_3/4"/>
</dbReference>